<feature type="region of interest" description="Disordered" evidence="7">
    <location>
        <begin position="33"/>
        <end position="315"/>
    </location>
</feature>
<evidence type="ECO:0000256" key="6">
    <source>
        <dbReference type="RuleBase" id="RU362114"/>
    </source>
</evidence>
<dbReference type="Gene3D" id="3.30.70.330">
    <property type="match status" value="1"/>
</dbReference>
<feature type="domain" description="Macro" evidence="9">
    <location>
        <begin position="1012"/>
        <end position="1188"/>
    </location>
</feature>
<dbReference type="GO" id="GO:0003714">
    <property type="term" value="F:transcription corepressor activity"/>
    <property type="evidence" value="ECO:0007669"/>
    <property type="project" value="TreeGrafter"/>
</dbReference>
<dbReference type="InParanoid" id="A0A6P8HCY8"/>
<evidence type="ECO:0000256" key="1">
    <source>
        <dbReference type="ARBA" id="ARBA00004123"/>
    </source>
</evidence>
<keyword evidence="5" id="KW-0539">Nucleus</keyword>
<keyword evidence="2 6" id="KW-0328">Glycosyltransferase</keyword>
<evidence type="ECO:0000259" key="9">
    <source>
        <dbReference type="PROSITE" id="PS51154"/>
    </source>
</evidence>
<dbReference type="Pfam" id="PF00644">
    <property type="entry name" value="PARP"/>
    <property type="match status" value="1"/>
</dbReference>
<sequence>DIGIEQLSCKPKDFSLEQLSLKPKDFSQEQLSLKPKDFSQEQLSLKPKDLGDEELSREPKDLSHEKLFSKPKDISQEQLSRKPRDISQEQLSRKPKDISQEQLSRKPKDFSQEQQSRKPKDLGDEELPRELKDLSHEKLFSKPKELGDEELSRKLKDLSHEKLFSKPKDLSQEQLSRKPKDLSHEKLSRKPKVLSHEKLFSKPKELGDEQQSRKAKELGDEELSRKPKDLGDTKRSQNPKDLNNEKVEMLPTVSIDGHEGSRPEALRANTLPASNKMEKRKPQVLPRKLKMKTKNGLKSNDDSGKRAHNNGSTGITLQNVTKTDARPQGTRYVTKQGREDHAKQCAKEDPKFEPNVMLIQGLNKSTSYETIMNFVESKTKEQVLEIVKLEDETTALIKLEKLRDFENVKEKMESRSLEGGKVTVHRVPVCSSILVHNLASNTTRDALKYFFSNPRIGGEVTSIQYEEGNEEAIVTFKDPNVMQSILMSRSQKLNDAELIVERFNPSIQEATRRQHSHPEVAVAVDKDVMEFISATHSLGELKELLKVHGFTMTYASGDSIVYFAPTKCALGISVYKIRGIKIVTDYIKKFKAIELDVDKNHWDAIIVEISKLHKEIGKEKLLVKECESSKEKVTIICREPDAKELKKKFLDKIVETQSLEAKKANKTMTMDIEKEKLSLLIMTGYQEKIHHEYVDLEFNIDKANGKVMITGPKQQCYEAKLKICQELSNFCEKKISISKSFLEIMNFEEAIRKRIEKEFLRQQIYAVFHICEGNAFLIGINKKYADKAAVLGKSLIAEEKIKANEENIHIFKAQKWIDLCNEAKQAFKVYYRINENFDTWIVGNKEDVLSAQKTLKAFIDENSSGTEIYCRSEKGVRRYILKVQKGKLVEMKNEHSLTINVVEKDYTFVIRGAKAGRAHVREALQRWADSVSRDKKKVQQPGLHKLNTNGNLDGIIRKIEDQHNCVIEKHENVPHTEGREGLKGNDKSLDTISSNESSDATSQAVYSNASASAGYKSKKCGNVTISWKPGNIVTEHVCIQVGSTMGKLYDIFVKAGGPEFSEEPIKQSKSSNNVIIDMPGNLPCNQVILLSCCEWDRVNGEAERKLRSILRECLQQASKLNAASIAFPIIGTGELGFPKSTACQIMISEVINVTCLCVPSSLSDIRFVVFDQDAELVKAFEQEFTRAFDQFHSRETSGGGIFSPLKNILRKFKLYRSSGQVSVQVVQGDLINEKTDAIVNINAADMNMHKAGALSKAVAAAAGPAVQTECTKLGQQTAGSAVTTGSGKLKAKHIIHMIPGNASVEQIQKCIENCLQTADNSNFQSISIPACGTGVLKMSAADSAQATFQAFANVCPKLKHLRQIRIVIFQSELLSAFNKKLSEREYEHLLAIKSGKPEKVDEAKTATIEFSVYGESKKVVHEAMAALTRELTEACKTMKIDDENISKLSEVQRKVLTAKANDLEVEIKFDDSIPRIEFRGNPEDIMEIYELSCKEIRDIQKSLDIISLPTEWCPMPKEDGKEKIVYLVPLVDSSAEYQKVLKLFQQTGGTGRIMKIERIQNPHLYQQYMVFKHNMDRDNDGIINERQLFHGTAKENLNDINARGFNRIFRGINGTRFGEGVYFAKKASYSHVYASPDASKHRHLYLARVLVGRYTKGNSNMKVPPKNPQTIGRFDSTANTIRPDAIIFVVYHDSQCYPEYLITYQ</sequence>
<dbReference type="InterPro" id="IPR012677">
    <property type="entry name" value="Nucleotide-bd_a/b_plait_sf"/>
</dbReference>
<dbReference type="GO" id="GO:0005634">
    <property type="term" value="C:nucleus"/>
    <property type="evidence" value="ECO:0007669"/>
    <property type="project" value="UniProtKB-SubCell"/>
</dbReference>
<evidence type="ECO:0000313" key="10">
    <source>
        <dbReference type="Proteomes" id="UP000515163"/>
    </source>
</evidence>
<dbReference type="InterPro" id="IPR052056">
    <property type="entry name" value="Mono-ARTD/PARP"/>
</dbReference>
<gene>
    <name evidence="11" type="primary">LOC116287844</name>
</gene>
<dbReference type="InterPro" id="IPR035979">
    <property type="entry name" value="RBD_domain_sf"/>
</dbReference>
<keyword evidence="3 6" id="KW-0808">Transferase</keyword>
<feature type="compositionally biased region" description="Basic and acidic residues" evidence="7">
    <location>
        <begin position="969"/>
        <end position="989"/>
    </location>
</feature>
<reference evidence="11" key="1">
    <citation type="submission" date="2025-08" db="UniProtKB">
        <authorList>
            <consortium name="RefSeq"/>
        </authorList>
    </citation>
    <scope>IDENTIFICATION</scope>
    <source>
        <tissue evidence="11">Tentacle</tissue>
    </source>
</reference>
<dbReference type="GO" id="GO:1990404">
    <property type="term" value="F:NAD+-protein mono-ADP-ribosyltransferase activity"/>
    <property type="evidence" value="ECO:0007669"/>
    <property type="project" value="TreeGrafter"/>
</dbReference>
<dbReference type="PANTHER" id="PTHR14453">
    <property type="entry name" value="PARP/ZINC FINGER CCCH TYPE DOMAIN CONTAINING PROTEIN"/>
    <property type="match status" value="1"/>
</dbReference>
<dbReference type="GO" id="GO:0003723">
    <property type="term" value="F:RNA binding"/>
    <property type="evidence" value="ECO:0007669"/>
    <property type="project" value="InterPro"/>
</dbReference>
<dbReference type="FunFam" id="3.90.228.10:FF:000008">
    <property type="entry name" value="Poly [ADP-ribose] polymerase"/>
    <property type="match status" value="1"/>
</dbReference>
<dbReference type="SUPFAM" id="SSF56399">
    <property type="entry name" value="ADP-ribosylation"/>
    <property type="match status" value="1"/>
</dbReference>
<dbReference type="SUPFAM" id="SSF54928">
    <property type="entry name" value="RNA-binding domain, RBD"/>
    <property type="match status" value="1"/>
</dbReference>
<evidence type="ECO:0000256" key="3">
    <source>
        <dbReference type="ARBA" id="ARBA00022679"/>
    </source>
</evidence>
<dbReference type="SUPFAM" id="SSF52949">
    <property type="entry name" value="Macro domain-like"/>
    <property type="match status" value="2"/>
</dbReference>
<feature type="non-terminal residue" evidence="11">
    <location>
        <position position="1"/>
    </location>
</feature>
<evidence type="ECO:0000313" key="11">
    <source>
        <dbReference type="RefSeq" id="XP_031550400.1"/>
    </source>
</evidence>
<dbReference type="Pfam" id="PF23085">
    <property type="entry name" value="RRM_PARP14_3"/>
    <property type="match status" value="1"/>
</dbReference>
<comment type="subcellular location">
    <subcellularLocation>
        <location evidence="1">Nucleus</location>
    </subcellularLocation>
</comment>
<dbReference type="InterPro" id="IPR057045">
    <property type="entry name" value="PARP14_KH_3"/>
</dbReference>
<name>A0A6P8HCY8_ACTTE</name>
<feature type="compositionally biased region" description="Polar residues" evidence="7">
    <location>
        <begin position="990"/>
        <end position="1002"/>
    </location>
</feature>
<feature type="compositionally biased region" description="Basic and acidic residues" evidence="7">
    <location>
        <begin position="46"/>
        <end position="235"/>
    </location>
</feature>
<dbReference type="GO" id="GO:0070212">
    <property type="term" value="P:protein poly-ADP-ribosylation"/>
    <property type="evidence" value="ECO:0007669"/>
    <property type="project" value="TreeGrafter"/>
</dbReference>
<feature type="compositionally biased region" description="Basic and acidic residues" evidence="7">
    <location>
        <begin position="256"/>
        <end position="265"/>
    </location>
</feature>
<evidence type="ECO:0000256" key="2">
    <source>
        <dbReference type="ARBA" id="ARBA00022676"/>
    </source>
</evidence>
<dbReference type="CDD" id="cd01439">
    <property type="entry name" value="TCCD_inducible_PARP_like"/>
    <property type="match status" value="1"/>
</dbReference>
<proteinExistence type="predicted"/>
<dbReference type="EC" id="2.4.2.-" evidence="6"/>
<dbReference type="InterPro" id="IPR043472">
    <property type="entry name" value="Macro_dom-like"/>
</dbReference>
<dbReference type="KEGG" id="aten:116287844"/>
<protein>
    <recommendedName>
        <fullName evidence="6">Poly [ADP-ribose] polymerase</fullName>
        <shortName evidence="6">PARP</shortName>
        <ecNumber evidence="6">2.4.2.-</ecNumber>
    </recommendedName>
</protein>
<feature type="domain" description="Macro" evidence="9">
    <location>
        <begin position="1210"/>
        <end position="1385"/>
    </location>
</feature>
<organism evidence="10 11">
    <name type="scientific">Actinia tenebrosa</name>
    <name type="common">Australian red waratah sea anemone</name>
    <dbReference type="NCBI Taxonomy" id="6105"/>
    <lineage>
        <taxon>Eukaryota</taxon>
        <taxon>Metazoa</taxon>
        <taxon>Cnidaria</taxon>
        <taxon>Anthozoa</taxon>
        <taxon>Hexacorallia</taxon>
        <taxon>Actiniaria</taxon>
        <taxon>Actiniidae</taxon>
        <taxon>Actinia</taxon>
    </lineage>
</organism>
<dbReference type="InterPro" id="IPR000504">
    <property type="entry name" value="RRM_dom"/>
</dbReference>
<dbReference type="InterPro" id="IPR012317">
    <property type="entry name" value="Poly(ADP-ribose)pol_cat_dom"/>
</dbReference>
<dbReference type="PANTHER" id="PTHR14453:SF102">
    <property type="entry name" value="PROTEIN MONO-ADP-RIBOSYLTRANSFERASE PARP14-LIKE"/>
    <property type="match status" value="1"/>
</dbReference>
<evidence type="ECO:0000256" key="7">
    <source>
        <dbReference type="SAM" id="MobiDB-lite"/>
    </source>
</evidence>
<evidence type="ECO:0000259" key="8">
    <source>
        <dbReference type="PROSITE" id="PS51059"/>
    </source>
</evidence>
<dbReference type="GO" id="GO:0010629">
    <property type="term" value="P:negative regulation of gene expression"/>
    <property type="evidence" value="ECO:0007669"/>
    <property type="project" value="TreeGrafter"/>
</dbReference>
<dbReference type="SMART" id="SM00360">
    <property type="entry name" value="RRM"/>
    <property type="match status" value="2"/>
</dbReference>
<dbReference type="OrthoDB" id="5989590at2759"/>
<dbReference type="Gene3D" id="3.40.220.10">
    <property type="entry name" value="Leucine Aminopeptidase, subunit E, domain 1"/>
    <property type="match status" value="2"/>
</dbReference>
<feature type="region of interest" description="Disordered" evidence="7">
    <location>
        <begin position="969"/>
        <end position="1002"/>
    </location>
</feature>
<dbReference type="Gene3D" id="3.90.228.10">
    <property type="match status" value="1"/>
</dbReference>
<dbReference type="Proteomes" id="UP000515163">
    <property type="component" value="Unplaced"/>
</dbReference>
<dbReference type="Pfam" id="PF23249">
    <property type="entry name" value="KH_PARP14_3"/>
    <property type="match status" value="1"/>
</dbReference>
<evidence type="ECO:0000256" key="4">
    <source>
        <dbReference type="ARBA" id="ARBA00023027"/>
    </source>
</evidence>
<keyword evidence="4 6" id="KW-0520">NAD</keyword>
<keyword evidence="10" id="KW-1185">Reference proteome</keyword>
<accession>A0A6P8HCY8</accession>
<dbReference type="RefSeq" id="XP_031550400.1">
    <property type="nucleotide sequence ID" value="XM_031694540.1"/>
</dbReference>
<dbReference type="PROSITE" id="PS51154">
    <property type="entry name" value="MACRO"/>
    <property type="match status" value="2"/>
</dbReference>
<dbReference type="PROSITE" id="PS51059">
    <property type="entry name" value="PARP_CATALYTIC"/>
    <property type="match status" value="1"/>
</dbReference>
<dbReference type="GO" id="GO:0003950">
    <property type="term" value="F:NAD+ poly-ADP-ribosyltransferase activity"/>
    <property type="evidence" value="ECO:0007669"/>
    <property type="project" value="UniProtKB-UniRule"/>
</dbReference>
<dbReference type="GeneID" id="116287844"/>
<feature type="domain" description="PARP catalytic" evidence="8">
    <location>
        <begin position="1513"/>
        <end position="1705"/>
    </location>
</feature>
<dbReference type="Pfam" id="PF01661">
    <property type="entry name" value="Macro"/>
    <property type="match status" value="2"/>
</dbReference>
<dbReference type="GO" id="GO:0005737">
    <property type="term" value="C:cytoplasm"/>
    <property type="evidence" value="ECO:0007669"/>
    <property type="project" value="TreeGrafter"/>
</dbReference>
<evidence type="ECO:0000256" key="5">
    <source>
        <dbReference type="ARBA" id="ARBA00023242"/>
    </source>
</evidence>
<dbReference type="SMART" id="SM00506">
    <property type="entry name" value="A1pp"/>
    <property type="match status" value="2"/>
</dbReference>
<dbReference type="InterPro" id="IPR002589">
    <property type="entry name" value="Macro_dom"/>
</dbReference>